<dbReference type="InterPro" id="IPR029058">
    <property type="entry name" value="AB_hydrolase_fold"/>
</dbReference>
<evidence type="ECO:0000313" key="5">
    <source>
        <dbReference type="EMBL" id="MCO5724449.1"/>
    </source>
</evidence>
<dbReference type="PROSITE" id="PS01133">
    <property type="entry name" value="UPF0017"/>
    <property type="match status" value="1"/>
</dbReference>
<dbReference type="Pfam" id="PF00561">
    <property type="entry name" value="Abhydrolase_1"/>
    <property type="match status" value="1"/>
</dbReference>
<dbReference type="SUPFAM" id="SSF53474">
    <property type="entry name" value="alpha/beta-Hydrolases"/>
    <property type="match status" value="1"/>
</dbReference>
<evidence type="ECO:0000256" key="2">
    <source>
        <dbReference type="ARBA" id="ARBA00022487"/>
    </source>
</evidence>
<dbReference type="InterPro" id="IPR000073">
    <property type="entry name" value="AB_hydrolase_1"/>
</dbReference>
<dbReference type="Gene3D" id="3.40.50.1820">
    <property type="entry name" value="alpha/beta hydrolase"/>
    <property type="match status" value="1"/>
</dbReference>
<keyword evidence="6" id="KW-1185">Reference proteome</keyword>
<keyword evidence="2" id="KW-0719">Serine esterase</keyword>
<dbReference type="InterPro" id="IPR012020">
    <property type="entry name" value="ABHD4"/>
</dbReference>
<reference evidence="5 6" key="1">
    <citation type="submission" date="2022-06" db="EMBL/GenBank/DDBJ databases">
        <authorList>
            <person name="Xuan X."/>
        </authorList>
    </citation>
    <scope>NUCLEOTIDE SEQUENCE [LARGE SCALE GENOMIC DNA]</scope>
    <source>
        <strain evidence="5 6">2V75</strain>
    </source>
</reference>
<proteinExistence type="inferred from homology"/>
<evidence type="ECO:0000256" key="1">
    <source>
        <dbReference type="ARBA" id="ARBA00010884"/>
    </source>
</evidence>
<protein>
    <submittedName>
        <fullName evidence="5">Alpha/beta fold hydrolase</fullName>
    </submittedName>
</protein>
<dbReference type="RefSeq" id="WP_252740828.1">
    <property type="nucleotide sequence ID" value="NZ_JAMXIB010000004.1"/>
</dbReference>
<dbReference type="PIRSF" id="PIRSF005211">
    <property type="entry name" value="Ab_hydro_YheT"/>
    <property type="match status" value="1"/>
</dbReference>
<dbReference type="GO" id="GO:0016787">
    <property type="term" value="F:hydrolase activity"/>
    <property type="evidence" value="ECO:0007669"/>
    <property type="project" value="UniProtKB-KW"/>
</dbReference>
<evidence type="ECO:0000256" key="3">
    <source>
        <dbReference type="ARBA" id="ARBA00022801"/>
    </source>
</evidence>
<accession>A0ABT1AWZ8</accession>
<name>A0ABT1AWZ8_9FLAO</name>
<organism evidence="5 6">
    <name type="scientific">Robiginitalea marina</name>
    <dbReference type="NCBI Taxonomy" id="2954105"/>
    <lineage>
        <taxon>Bacteria</taxon>
        <taxon>Pseudomonadati</taxon>
        <taxon>Bacteroidota</taxon>
        <taxon>Flavobacteriia</taxon>
        <taxon>Flavobacteriales</taxon>
        <taxon>Flavobacteriaceae</taxon>
        <taxon>Robiginitalea</taxon>
    </lineage>
</organism>
<dbReference type="EMBL" id="JAMXIB010000004">
    <property type="protein sequence ID" value="MCO5724449.1"/>
    <property type="molecule type" value="Genomic_DNA"/>
</dbReference>
<dbReference type="Proteomes" id="UP001206312">
    <property type="component" value="Unassembled WGS sequence"/>
</dbReference>
<dbReference type="PANTHER" id="PTHR10794:SF94">
    <property type="entry name" value="ESTERASE YHET-RELATED"/>
    <property type="match status" value="1"/>
</dbReference>
<feature type="domain" description="AB hydrolase-1" evidence="4">
    <location>
        <begin position="62"/>
        <end position="298"/>
    </location>
</feature>
<evidence type="ECO:0000313" key="6">
    <source>
        <dbReference type="Proteomes" id="UP001206312"/>
    </source>
</evidence>
<dbReference type="InterPro" id="IPR050960">
    <property type="entry name" value="AB_hydrolase_4_sf"/>
</dbReference>
<dbReference type="PANTHER" id="PTHR10794">
    <property type="entry name" value="ABHYDROLASE DOMAIN-CONTAINING PROTEIN"/>
    <property type="match status" value="1"/>
</dbReference>
<sequence>MPLVPSEYTPPLLFRNGHVATIYAALLRKVALPEQERERISLPDGDFLDLDWTYSPKAASRLVVLLHGLEGNAQRPYMLGSARHFSQGGFDVCAVNLRGCSGEPNLKFRSYHSGATEDLEAVLQHLMATRDYPKTYLMGFSLGGNLILKYLGEKPLSYPGIRGAAAISVPCDLHDSLLQLSGPKNRIYARRFLTNLREKLRDKQQRFPREITDTLLSQVKSLKDFDDLYTSRAHGFRDALDYYTRCSSRQFLKGIAIPTLLINARNDSFLGPQCFPVEESREHPFLYLEMPDHGGHVGFVSAGKPYYYETRSLKFFEAHQ</sequence>
<keyword evidence="3 5" id="KW-0378">Hydrolase</keyword>
<evidence type="ECO:0000259" key="4">
    <source>
        <dbReference type="Pfam" id="PF00561"/>
    </source>
</evidence>
<gene>
    <name evidence="5" type="ORF">NG653_06255</name>
</gene>
<dbReference type="InterPro" id="IPR000952">
    <property type="entry name" value="AB_hydrolase_4_CS"/>
</dbReference>
<comment type="similarity">
    <text evidence="1">Belongs to the AB hydrolase superfamily. AB hydrolase 4 family.</text>
</comment>
<comment type="caution">
    <text evidence="5">The sequence shown here is derived from an EMBL/GenBank/DDBJ whole genome shotgun (WGS) entry which is preliminary data.</text>
</comment>